<dbReference type="CDD" id="cd18797">
    <property type="entry name" value="SF2_C_Hrq"/>
    <property type="match status" value="1"/>
</dbReference>
<dbReference type="Pfam" id="PF00271">
    <property type="entry name" value="Helicase_C"/>
    <property type="match status" value="1"/>
</dbReference>
<dbReference type="GO" id="GO:0006289">
    <property type="term" value="P:nucleotide-excision repair"/>
    <property type="evidence" value="ECO:0007669"/>
    <property type="project" value="TreeGrafter"/>
</dbReference>
<keyword evidence="1" id="KW-0547">Nucleotide-binding</keyword>
<dbReference type="CDD" id="cd17923">
    <property type="entry name" value="DEXHc_Hrq1-like"/>
    <property type="match status" value="1"/>
</dbReference>
<evidence type="ECO:0000256" key="3">
    <source>
        <dbReference type="SAM" id="MobiDB-lite"/>
    </source>
</evidence>
<dbReference type="SMART" id="SM00487">
    <property type="entry name" value="DEXDc"/>
    <property type="match status" value="1"/>
</dbReference>
<dbReference type="GO" id="GO:0005524">
    <property type="term" value="F:ATP binding"/>
    <property type="evidence" value="ECO:0007669"/>
    <property type="project" value="UniProtKB-KW"/>
</dbReference>
<reference evidence="6" key="1">
    <citation type="submission" date="2019-09" db="EMBL/GenBank/DDBJ databases">
        <title>Characterisation of the sponge microbiome using genome-centric metagenomics.</title>
        <authorList>
            <person name="Engelberts J.P."/>
            <person name="Robbins S.J."/>
            <person name="De Goeij J.M."/>
            <person name="Aranda M."/>
            <person name="Bell S.C."/>
            <person name="Webster N.S."/>
        </authorList>
    </citation>
    <scope>NUCLEOTIDE SEQUENCE</scope>
    <source>
        <strain evidence="6">SB0664_bin_27</strain>
    </source>
</reference>
<dbReference type="InterPro" id="IPR027417">
    <property type="entry name" value="P-loop_NTPase"/>
</dbReference>
<keyword evidence="6" id="KW-0378">Hydrolase</keyword>
<dbReference type="GO" id="GO:0003676">
    <property type="term" value="F:nucleic acid binding"/>
    <property type="evidence" value="ECO:0007669"/>
    <property type="project" value="InterPro"/>
</dbReference>
<dbReference type="CDD" id="cd00085">
    <property type="entry name" value="HNHc"/>
    <property type="match status" value="1"/>
</dbReference>
<gene>
    <name evidence="6" type="ORF">F4Y42_14460</name>
</gene>
<dbReference type="PROSITE" id="PS51194">
    <property type="entry name" value="HELICASE_CTER"/>
    <property type="match status" value="1"/>
</dbReference>
<organism evidence="6">
    <name type="scientific">Caldilineaceae bacterium SB0664_bin_27</name>
    <dbReference type="NCBI Taxonomy" id="2605260"/>
    <lineage>
        <taxon>Bacteria</taxon>
        <taxon>Bacillati</taxon>
        <taxon>Chloroflexota</taxon>
        <taxon>Caldilineae</taxon>
        <taxon>Caldilineales</taxon>
        <taxon>Caldilineaceae</taxon>
    </lineage>
</organism>
<dbReference type="Gene3D" id="3.40.50.300">
    <property type="entry name" value="P-loop containing nucleotide triphosphate hydrolases"/>
    <property type="match status" value="2"/>
</dbReference>
<dbReference type="GO" id="GO:0004519">
    <property type="term" value="F:endonuclease activity"/>
    <property type="evidence" value="ECO:0007669"/>
    <property type="project" value="InterPro"/>
</dbReference>
<dbReference type="GO" id="GO:0036297">
    <property type="term" value="P:interstrand cross-link repair"/>
    <property type="evidence" value="ECO:0007669"/>
    <property type="project" value="TreeGrafter"/>
</dbReference>
<dbReference type="InterPro" id="IPR018973">
    <property type="entry name" value="MZB"/>
</dbReference>
<dbReference type="InterPro" id="IPR002711">
    <property type="entry name" value="HNH"/>
</dbReference>
<feature type="compositionally biased region" description="Basic and acidic residues" evidence="3">
    <location>
        <begin position="921"/>
        <end position="931"/>
    </location>
</feature>
<keyword evidence="6" id="KW-0347">Helicase</keyword>
<dbReference type="GO" id="GO:0043138">
    <property type="term" value="F:3'-5' DNA helicase activity"/>
    <property type="evidence" value="ECO:0007669"/>
    <property type="project" value="TreeGrafter"/>
</dbReference>
<feature type="region of interest" description="Disordered" evidence="3">
    <location>
        <begin position="535"/>
        <end position="558"/>
    </location>
</feature>
<dbReference type="InterPro" id="IPR003615">
    <property type="entry name" value="HNH_nuc"/>
</dbReference>
<dbReference type="PANTHER" id="PTHR47957:SF3">
    <property type="entry name" value="ATP-DEPENDENT HELICASE HRQ1"/>
    <property type="match status" value="1"/>
</dbReference>
<evidence type="ECO:0000256" key="2">
    <source>
        <dbReference type="ARBA" id="ARBA00022840"/>
    </source>
</evidence>
<dbReference type="Pfam" id="PF00270">
    <property type="entry name" value="DEAD"/>
    <property type="match status" value="1"/>
</dbReference>
<dbReference type="PANTHER" id="PTHR47957">
    <property type="entry name" value="ATP-DEPENDENT HELICASE HRQ1"/>
    <property type="match status" value="1"/>
</dbReference>
<evidence type="ECO:0000256" key="1">
    <source>
        <dbReference type="ARBA" id="ARBA00022741"/>
    </source>
</evidence>
<dbReference type="InterPro" id="IPR011545">
    <property type="entry name" value="DEAD/DEAH_box_helicase_dom"/>
</dbReference>
<protein>
    <submittedName>
        <fullName evidence="6">DEAD/DEAH box helicase</fullName>
    </submittedName>
</protein>
<proteinExistence type="predicted"/>
<name>A0A6B0YW53_9CHLR</name>
<keyword evidence="2" id="KW-0067">ATP-binding</keyword>
<dbReference type="EMBL" id="VXRG01000119">
    <property type="protein sequence ID" value="MXY94641.1"/>
    <property type="molecule type" value="Genomic_DNA"/>
</dbReference>
<dbReference type="Gene3D" id="1.10.30.50">
    <property type="match status" value="1"/>
</dbReference>
<evidence type="ECO:0000259" key="5">
    <source>
        <dbReference type="PROSITE" id="PS51194"/>
    </source>
</evidence>
<dbReference type="InterPro" id="IPR014001">
    <property type="entry name" value="Helicase_ATP-bd"/>
</dbReference>
<feature type="domain" description="Helicase C-terminal" evidence="5">
    <location>
        <begin position="290"/>
        <end position="462"/>
    </location>
</feature>
<dbReference type="SUPFAM" id="SSF52540">
    <property type="entry name" value="P-loop containing nucleoside triphosphate hydrolases"/>
    <property type="match status" value="1"/>
</dbReference>
<feature type="region of interest" description="Disordered" evidence="3">
    <location>
        <begin position="905"/>
        <end position="940"/>
    </location>
</feature>
<feature type="domain" description="Helicase ATP-binding" evidence="4">
    <location>
        <begin position="65"/>
        <end position="256"/>
    </location>
</feature>
<dbReference type="PROSITE" id="PS51192">
    <property type="entry name" value="HELICASE_ATP_BIND_1"/>
    <property type="match status" value="1"/>
</dbReference>
<dbReference type="SMART" id="SM00507">
    <property type="entry name" value="HNHc"/>
    <property type="match status" value="1"/>
</dbReference>
<evidence type="ECO:0000259" key="4">
    <source>
        <dbReference type="PROSITE" id="PS51192"/>
    </source>
</evidence>
<dbReference type="AlphaFoldDB" id="A0A6B0YW53"/>
<evidence type="ECO:0000313" key="6">
    <source>
        <dbReference type="EMBL" id="MXY94641.1"/>
    </source>
</evidence>
<comment type="caution">
    <text evidence="6">The sequence shown here is derived from an EMBL/GenBank/DDBJ whole genome shotgun (WGS) entry which is preliminary data.</text>
</comment>
<accession>A0A6B0YW53</accession>
<dbReference type="SMART" id="SM00490">
    <property type="entry name" value="HELICc"/>
    <property type="match status" value="1"/>
</dbReference>
<dbReference type="InterPro" id="IPR001650">
    <property type="entry name" value="Helicase_C-like"/>
</dbReference>
<dbReference type="Pfam" id="PF01844">
    <property type="entry name" value="HNH"/>
    <property type="match status" value="1"/>
</dbReference>
<dbReference type="GO" id="GO:0008270">
    <property type="term" value="F:zinc ion binding"/>
    <property type="evidence" value="ECO:0007669"/>
    <property type="project" value="InterPro"/>
</dbReference>
<dbReference type="Pfam" id="PF09369">
    <property type="entry name" value="MZB"/>
    <property type="match status" value="1"/>
</dbReference>
<sequence length="959" mass="104693">MSVGEVIAELGRDSGFMANVTAWETLPARTGQLVDLPEALHPALREALQRREIQQLYSHQAQAVTSALEGLPSIAVVTPTASGKTLCYLLPVLQALLSDAKATALFLFPTKALAHDQLAEIGDWISEAAGLDFAGADSPAGAGVLAAYDGDTPAAQRRTIRQSARAVLSNPDMLHAGILPYHGEWARFFAGLRYVVIDEMHSYRGVFGSHVANVMRRLRRVTGHYGSDPQFLLTSATIANPQQLAESLSEHPVNVIENNGAPQGRKHIVLYAPPLYDPIQGLRRSSVLESQELAVRFLQGGLQTIVFGRARLTVELLLSYIREGLQGSGKAGEGEEDAGHILSSAVRGYRGGYLPLERRQIESGLRNGSVRGVVATNALELGIDIGQLEAAVICGYPGTIAAAWQQWGRVGRTTGESVAVLVATAGALDQYVVNNPQYLLQRSPERALANADNLMLLVDQMRCAAFELPFAEGDRFGRSPFTREVLELLAEEKSVQQFGNRFLWRGGGYPSRQFGLRSVGGEPVVVQAGLADRAAASGKGGRGERKGRRRASDARVTTNQEEERFTVVGEVDAANATLQVHEGAVYLHEGRSYLVEKLDLEERQAWVWPAEVEYYTEASAETEIEVLSVHESRVSGGAALGYGEVFVTSQVTQYRRVRRFTHENLGILPLDYPPTTLDTAGYWLEVTAEAQDALMEAGDWRDSPNDYGPDWQEQRAKARERDGNRCAECGAAETRNRQHDVHHRVPFRVFNYIPGLNRNDRLANRLENLVLLCRRCHHRLEAGVRARTGMDGVAYALGNLAPLLLMCDRRDIDVAIIRQQFEGDLLSHRPPAAAPPPQEALTAPRIYIYERIPAGIGFSAQLYERHDELMTGAADLIRGCACRYGCPACVGPVLLVDKAQLAGGQDSAPADAETMSGSSSEEVRFWRDTPGRDGAQAEPRPLLETKRLALALLAALSGD</sequence>